<reference evidence="3 4" key="1">
    <citation type="submission" date="2020-09" db="EMBL/GenBank/DDBJ databases">
        <title>Flavimobilis rhizosphaerae sp. nov., isolated from rhizosphere soil of Spartina alterniflora.</title>
        <authorList>
            <person name="Hanqin C."/>
        </authorList>
    </citation>
    <scope>NUCLEOTIDE SEQUENCE [LARGE SCALE GENOMIC DNA]</scope>
    <source>
        <strain evidence="3 4">GY 10621</strain>
    </source>
</reference>
<dbReference type="SUPFAM" id="SSF82649">
    <property type="entry name" value="SufE/NifU"/>
    <property type="match status" value="1"/>
</dbReference>
<accession>A0ABR9DRP3</accession>
<organism evidence="3 4">
    <name type="scientific">Flavimobilis rhizosphaerae</name>
    <dbReference type="NCBI Taxonomy" id="2775421"/>
    <lineage>
        <taxon>Bacteria</taxon>
        <taxon>Bacillati</taxon>
        <taxon>Actinomycetota</taxon>
        <taxon>Actinomycetes</taxon>
        <taxon>Micrococcales</taxon>
        <taxon>Jonesiaceae</taxon>
        <taxon>Flavimobilis</taxon>
    </lineage>
</organism>
<evidence type="ECO:0000313" key="3">
    <source>
        <dbReference type="EMBL" id="MBD9699795.1"/>
    </source>
</evidence>
<dbReference type="InterPro" id="IPR002871">
    <property type="entry name" value="NIF_FeS_clus_asmbl_NifU_N"/>
</dbReference>
<evidence type="ECO:0000313" key="4">
    <source>
        <dbReference type="Proteomes" id="UP000642107"/>
    </source>
</evidence>
<dbReference type="CDD" id="cd06664">
    <property type="entry name" value="IscU_like"/>
    <property type="match status" value="1"/>
</dbReference>
<feature type="region of interest" description="Disordered" evidence="1">
    <location>
        <begin position="156"/>
        <end position="179"/>
    </location>
</feature>
<dbReference type="NCBIfam" id="TIGR01994">
    <property type="entry name" value="SUF_scaf_2"/>
    <property type="match status" value="1"/>
</dbReference>
<dbReference type="Proteomes" id="UP000642107">
    <property type="component" value="Unassembled WGS sequence"/>
</dbReference>
<proteinExistence type="predicted"/>
<keyword evidence="4" id="KW-1185">Reference proteome</keyword>
<protein>
    <submittedName>
        <fullName evidence="3">SUF system NifU family Fe-S cluster assembly protein</fullName>
    </submittedName>
</protein>
<dbReference type="PANTHER" id="PTHR10093">
    <property type="entry name" value="IRON-SULFUR CLUSTER ASSEMBLY ENZYME NIFU HOMOLOG"/>
    <property type="match status" value="1"/>
</dbReference>
<dbReference type="Gene3D" id="3.90.1010.10">
    <property type="match status" value="1"/>
</dbReference>
<dbReference type="Pfam" id="PF01592">
    <property type="entry name" value="NifU_N"/>
    <property type="match status" value="1"/>
</dbReference>
<evidence type="ECO:0000256" key="1">
    <source>
        <dbReference type="SAM" id="MobiDB-lite"/>
    </source>
</evidence>
<feature type="compositionally biased region" description="Low complexity" evidence="1">
    <location>
        <begin position="159"/>
        <end position="179"/>
    </location>
</feature>
<name>A0ABR9DRP3_9MICO</name>
<sequence length="179" mass="18813">MEQLYQQVILDHYKAPHGRGLLDADAAHACGESHQLNPTCGDEVTLRVAVSPADGTPRIDSITWDGQGCSISQASLSVMTELASGTTVEEAESLGDLFRDLMSTRGKGLDDDDAEDRLGDATAFTGVSKFPARIKCALLGWAALRDALVRTGTVGEAQATASAAHTTPTTTTPTSEEHA</sequence>
<evidence type="ECO:0000259" key="2">
    <source>
        <dbReference type="Pfam" id="PF01592"/>
    </source>
</evidence>
<gene>
    <name evidence="3" type="ORF">IGS67_09865</name>
</gene>
<feature type="domain" description="NIF system FeS cluster assembly NifU N-terminal" evidence="2">
    <location>
        <begin position="5"/>
        <end position="136"/>
    </location>
</feature>
<dbReference type="EMBL" id="JACZDF010000005">
    <property type="protein sequence ID" value="MBD9699795.1"/>
    <property type="molecule type" value="Genomic_DNA"/>
</dbReference>
<comment type="caution">
    <text evidence="3">The sequence shown here is derived from an EMBL/GenBank/DDBJ whole genome shotgun (WGS) entry which is preliminary data.</text>
</comment>